<dbReference type="PANTHER" id="PTHR21064">
    <property type="entry name" value="AMINOGLYCOSIDE PHOSPHOTRANSFERASE DOMAIN-CONTAINING PROTEIN-RELATED"/>
    <property type="match status" value="1"/>
</dbReference>
<accession>A0A329MX91</accession>
<gene>
    <name evidence="3" type="ORF">DQG23_03950</name>
</gene>
<dbReference type="InterPro" id="IPR050249">
    <property type="entry name" value="Pseudomonas-type_ThrB"/>
</dbReference>
<dbReference type="Pfam" id="PF01636">
    <property type="entry name" value="APH"/>
    <property type="match status" value="1"/>
</dbReference>
<proteinExistence type="inferred from homology"/>
<name>A0A329MX91_9BACL</name>
<evidence type="ECO:0000313" key="3">
    <source>
        <dbReference type="EMBL" id="RAV23356.1"/>
    </source>
</evidence>
<feature type="domain" description="Aminoglycoside phosphotransferase" evidence="2">
    <location>
        <begin position="25"/>
        <end position="262"/>
    </location>
</feature>
<dbReference type="AlphaFoldDB" id="A0A329MX91"/>
<dbReference type="PANTHER" id="PTHR21064:SF6">
    <property type="entry name" value="AMINOGLYCOSIDE PHOSPHOTRANSFERASE DOMAIN-CONTAINING PROTEIN"/>
    <property type="match status" value="1"/>
</dbReference>
<evidence type="ECO:0000256" key="1">
    <source>
        <dbReference type="ARBA" id="ARBA00038240"/>
    </source>
</evidence>
<comment type="similarity">
    <text evidence="1">Belongs to the pseudomonas-type ThrB family.</text>
</comment>
<dbReference type="RefSeq" id="WP_113029466.1">
    <property type="nucleotide sequence ID" value="NZ_QMFB01000001.1"/>
</dbReference>
<dbReference type="OrthoDB" id="1995036at2"/>
<keyword evidence="4" id="KW-1185">Reference proteome</keyword>
<dbReference type="EMBL" id="QMFB01000001">
    <property type="protein sequence ID" value="RAV23356.1"/>
    <property type="molecule type" value="Genomic_DNA"/>
</dbReference>
<dbReference type="GO" id="GO:0019202">
    <property type="term" value="F:amino acid kinase activity"/>
    <property type="evidence" value="ECO:0007669"/>
    <property type="project" value="TreeGrafter"/>
</dbReference>
<evidence type="ECO:0000313" key="4">
    <source>
        <dbReference type="Proteomes" id="UP000250369"/>
    </source>
</evidence>
<dbReference type="SUPFAM" id="SSF56112">
    <property type="entry name" value="Protein kinase-like (PK-like)"/>
    <property type="match status" value="1"/>
</dbReference>
<reference evidence="3 4" key="1">
    <citation type="journal article" date="2009" name="Int. J. Syst. Evol. Microbiol.">
        <title>Paenibacillus contaminans sp. nov., isolated from a contaminated laboratory plate.</title>
        <authorList>
            <person name="Chou J.H."/>
            <person name="Lee J.H."/>
            <person name="Lin M.C."/>
            <person name="Chang P.S."/>
            <person name="Arun A.B."/>
            <person name="Young C.C."/>
            <person name="Chen W.M."/>
        </authorList>
    </citation>
    <scope>NUCLEOTIDE SEQUENCE [LARGE SCALE GENOMIC DNA]</scope>
    <source>
        <strain evidence="3 4">CKOBP-6</strain>
    </source>
</reference>
<sequence length="331" mass="38096">MDYTKCFKEVILKYPFIDPIVEFIRHNENMTYKVTEKGSEVTYLLRMHKPITINMQGVQNRREAIQAELEYLSAWSSHSELPVQIPVPNMNGELVTSIVIESEEVHCSVLKWIYGETMSKSDFTSEEMVSTLGKSIAYLHQFSRNFKHGSSFIRPEYGIEWVDNILTKLRAGEKMRIITAEEFQILEHAFSLVTGRMKGLSKSFETWGFIHADIHYSNLIRTSRGISFIDFGLSGFGYYAMDVAMGALFTKRELRDDLLSGYSSIISGKIDIAQLEDLMFLNISEYYAFLVSRKEKHMWIREHIPSLIELCKSLLKGGTVFYKINQVGLAN</sequence>
<dbReference type="Proteomes" id="UP000250369">
    <property type="component" value="Unassembled WGS sequence"/>
</dbReference>
<comment type="caution">
    <text evidence="3">The sequence shown here is derived from an EMBL/GenBank/DDBJ whole genome shotgun (WGS) entry which is preliminary data.</text>
</comment>
<dbReference type="InterPro" id="IPR011009">
    <property type="entry name" value="Kinase-like_dom_sf"/>
</dbReference>
<dbReference type="Gene3D" id="3.90.1200.10">
    <property type="match status" value="1"/>
</dbReference>
<protein>
    <recommendedName>
        <fullName evidence="2">Aminoglycoside phosphotransferase domain-containing protein</fullName>
    </recommendedName>
</protein>
<evidence type="ECO:0000259" key="2">
    <source>
        <dbReference type="Pfam" id="PF01636"/>
    </source>
</evidence>
<organism evidence="3 4">
    <name type="scientific">Paenibacillus contaminans</name>
    <dbReference type="NCBI Taxonomy" id="450362"/>
    <lineage>
        <taxon>Bacteria</taxon>
        <taxon>Bacillati</taxon>
        <taxon>Bacillota</taxon>
        <taxon>Bacilli</taxon>
        <taxon>Bacillales</taxon>
        <taxon>Paenibacillaceae</taxon>
        <taxon>Paenibacillus</taxon>
    </lineage>
</organism>
<dbReference type="InterPro" id="IPR002575">
    <property type="entry name" value="Aminoglycoside_PTrfase"/>
</dbReference>